<sequence length="111" mass="12928">MASCCFALRREIHFLFIVWNFPQKNNSNVTFKHSHKVHNFHTFHTHSIDALIFTLHKCLFPPHTMDVFSSLFETIHRSRSFLFFLGAGTESPQMFSRGLSLSGYLVRLLTP</sequence>
<protein>
    <submittedName>
        <fullName evidence="1">(northern house mosquito) hypothetical protein</fullName>
    </submittedName>
</protein>
<accession>A0A8D8NNM4</accession>
<organism evidence="1">
    <name type="scientific">Culex pipiens</name>
    <name type="common">House mosquito</name>
    <dbReference type="NCBI Taxonomy" id="7175"/>
    <lineage>
        <taxon>Eukaryota</taxon>
        <taxon>Metazoa</taxon>
        <taxon>Ecdysozoa</taxon>
        <taxon>Arthropoda</taxon>
        <taxon>Hexapoda</taxon>
        <taxon>Insecta</taxon>
        <taxon>Pterygota</taxon>
        <taxon>Neoptera</taxon>
        <taxon>Endopterygota</taxon>
        <taxon>Diptera</taxon>
        <taxon>Nematocera</taxon>
        <taxon>Culicoidea</taxon>
        <taxon>Culicidae</taxon>
        <taxon>Culicinae</taxon>
        <taxon>Culicini</taxon>
        <taxon>Culex</taxon>
        <taxon>Culex</taxon>
    </lineage>
</organism>
<reference evidence="1" key="1">
    <citation type="submission" date="2021-05" db="EMBL/GenBank/DDBJ databases">
        <authorList>
            <person name="Alioto T."/>
            <person name="Alioto T."/>
            <person name="Gomez Garrido J."/>
        </authorList>
    </citation>
    <scope>NUCLEOTIDE SEQUENCE</scope>
</reference>
<evidence type="ECO:0000313" key="1">
    <source>
        <dbReference type="EMBL" id="CAG6571765.1"/>
    </source>
</evidence>
<dbReference type="AlphaFoldDB" id="A0A8D8NNM4"/>
<dbReference type="EMBL" id="HBUE01180875">
    <property type="protein sequence ID" value="CAG6520199.1"/>
    <property type="molecule type" value="Transcribed_RNA"/>
</dbReference>
<dbReference type="EMBL" id="HBUE01286481">
    <property type="protein sequence ID" value="CAG6571765.1"/>
    <property type="molecule type" value="Transcribed_RNA"/>
</dbReference>
<name>A0A8D8NNM4_CULPI</name>
<proteinExistence type="predicted"/>